<keyword evidence="5" id="KW-0597">Phosphoprotein</keyword>
<evidence type="ECO:0000256" key="4">
    <source>
        <dbReference type="ARBA" id="ARBA00022490"/>
    </source>
</evidence>
<dbReference type="PANTHER" id="PTHR48075:SF1">
    <property type="entry name" value="LAMBDA-CRYSTALLIN HOMOLOG"/>
    <property type="match status" value="1"/>
</dbReference>
<feature type="domain" description="3-hydroxyacyl-CoA dehydrogenase NAD binding" evidence="12">
    <location>
        <begin position="9"/>
        <end position="186"/>
    </location>
</feature>
<dbReference type="InterPro" id="IPR006176">
    <property type="entry name" value="3-OHacyl-CoA_DH_NAD-bd"/>
</dbReference>
<dbReference type="InterPro" id="IPR013328">
    <property type="entry name" value="6PGD_dom2"/>
</dbReference>
<dbReference type="GeneID" id="40723171"/>
<dbReference type="InterPro" id="IPR006108">
    <property type="entry name" value="3HC_DH_C"/>
</dbReference>
<dbReference type="GO" id="GO:0070403">
    <property type="term" value="F:NAD+ binding"/>
    <property type="evidence" value="ECO:0007669"/>
    <property type="project" value="InterPro"/>
</dbReference>
<dbReference type="Proteomes" id="UP000306050">
    <property type="component" value="Chromosome SGRAM_1"/>
</dbReference>
<evidence type="ECO:0000256" key="10">
    <source>
        <dbReference type="PIRSR" id="PIRSR000105-1"/>
    </source>
</evidence>
<keyword evidence="6" id="KW-0560">Oxidoreductase</keyword>
<feature type="domain" description="3-hydroxyacyl-CoA dehydrogenase C-terminal" evidence="11">
    <location>
        <begin position="189"/>
        <end position="245"/>
    </location>
</feature>
<comment type="similarity">
    <text evidence="2">Belongs to the 3-hydroxyacyl-CoA dehydrogenase family.</text>
</comment>
<accession>A0A4U7L326</accession>
<dbReference type="Gene3D" id="1.10.1040.10">
    <property type="entry name" value="N-(1-d-carboxylethyl)-l-norvaline Dehydrogenase, domain 2"/>
    <property type="match status" value="1"/>
</dbReference>
<dbReference type="SUPFAM" id="SSF51735">
    <property type="entry name" value="NAD(P)-binding Rossmann-fold domains"/>
    <property type="match status" value="1"/>
</dbReference>
<evidence type="ECO:0000256" key="7">
    <source>
        <dbReference type="ARBA" id="ARBA00023027"/>
    </source>
</evidence>
<feature type="site" description="Important for catalytic activity" evidence="10">
    <location>
        <position position="142"/>
    </location>
</feature>
<protein>
    <recommendedName>
        <fullName evidence="9">L-gulonate 3-dehydrogenase</fullName>
        <ecNumber evidence="8">1.1.1.45</ecNumber>
    </recommendedName>
    <alternativeName>
        <fullName evidence="9">L-gulonate 3-dehydrogenase</fullName>
    </alternativeName>
</protein>
<keyword evidence="7" id="KW-0520">NAD</keyword>
<dbReference type="OrthoDB" id="2021159at2759"/>
<gene>
    <name evidence="13" type="ORF">EX895_000276</name>
</gene>
<dbReference type="Pfam" id="PF02737">
    <property type="entry name" value="3HCDH_N"/>
    <property type="match status" value="1"/>
</dbReference>
<evidence type="ECO:0000256" key="2">
    <source>
        <dbReference type="ARBA" id="ARBA00009463"/>
    </source>
</evidence>
<dbReference type="KEGG" id="sgra:EX895_000276"/>
<evidence type="ECO:0000313" key="14">
    <source>
        <dbReference type="Proteomes" id="UP000306050"/>
    </source>
</evidence>
<proteinExistence type="inferred from homology"/>
<evidence type="ECO:0000259" key="12">
    <source>
        <dbReference type="Pfam" id="PF02737"/>
    </source>
</evidence>
<dbReference type="PANTHER" id="PTHR48075">
    <property type="entry name" value="3-HYDROXYACYL-COA DEHYDROGENASE FAMILY PROTEIN"/>
    <property type="match status" value="1"/>
</dbReference>
<evidence type="ECO:0000256" key="8">
    <source>
        <dbReference type="ARBA" id="ARBA00038962"/>
    </source>
</evidence>
<organism evidence="13 14">
    <name type="scientific">Sporisorium graminicola</name>
    <dbReference type="NCBI Taxonomy" id="280036"/>
    <lineage>
        <taxon>Eukaryota</taxon>
        <taxon>Fungi</taxon>
        <taxon>Dikarya</taxon>
        <taxon>Basidiomycota</taxon>
        <taxon>Ustilaginomycotina</taxon>
        <taxon>Ustilaginomycetes</taxon>
        <taxon>Ustilaginales</taxon>
        <taxon>Ustilaginaceae</taxon>
        <taxon>Sporisorium</taxon>
    </lineage>
</organism>
<dbReference type="AlphaFoldDB" id="A0A4U7L326"/>
<dbReference type="InterPro" id="IPR036291">
    <property type="entry name" value="NAD(P)-bd_dom_sf"/>
</dbReference>
<dbReference type="GO" id="GO:0050104">
    <property type="term" value="F:L-gulonate 3-dehydrogenase activity"/>
    <property type="evidence" value="ECO:0007669"/>
    <property type="project" value="UniProtKB-EC"/>
</dbReference>
<name>A0A4U7L326_9BASI</name>
<dbReference type="EC" id="1.1.1.45" evidence="8"/>
<keyword evidence="14" id="KW-1185">Reference proteome</keyword>
<comment type="caution">
    <text evidence="13">The sequence shown here is derived from an EMBL/GenBank/DDBJ whole genome shotgun (WGS) entry which is preliminary data.</text>
</comment>
<evidence type="ECO:0000256" key="9">
    <source>
        <dbReference type="ARBA" id="ARBA00042709"/>
    </source>
</evidence>
<dbReference type="Gene3D" id="3.40.50.720">
    <property type="entry name" value="NAD(P)-binding Rossmann-like Domain"/>
    <property type="match status" value="1"/>
</dbReference>
<evidence type="ECO:0000256" key="5">
    <source>
        <dbReference type="ARBA" id="ARBA00022553"/>
    </source>
</evidence>
<evidence type="ECO:0000259" key="11">
    <source>
        <dbReference type="Pfam" id="PF00725"/>
    </source>
</evidence>
<dbReference type="EMBL" id="SRRM01000002">
    <property type="protein sequence ID" value="TKY90278.1"/>
    <property type="molecule type" value="Genomic_DNA"/>
</dbReference>
<evidence type="ECO:0000256" key="3">
    <source>
        <dbReference type="ARBA" id="ARBA00011738"/>
    </source>
</evidence>
<dbReference type="Pfam" id="PF00725">
    <property type="entry name" value="3HCDH"/>
    <property type="match status" value="1"/>
</dbReference>
<comment type="subunit">
    <text evidence="3">Homodimer.</text>
</comment>
<dbReference type="InterPro" id="IPR022694">
    <property type="entry name" value="3-OHacyl-CoA_DH"/>
</dbReference>
<dbReference type="RefSeq" id="XP_029742263.1">
    <property type="nucleotide sequence ID" value="XM_029880877.1"/>
</dbReference>
<keyword evidence="4" id="KW-0963">Cytoplasm</keyword>
<dbReference type="SUPFAM" id="SSF48179">
    <property type="entry name" value="6-phosphogluconate dehydrogenase C-terminal domain-like"/>
    <property type="match status" value="1"/>
</dbReference>
<dbReference type="GO" id="GO:0006631">
    <property type="term" value="P:fatty acid metabolic process"/>
    <property type="evidence" value="ECO:0007669"/>
    <property type="project" value="InterPro"/>
</dbReference>
<reference evidence="13 14" key="1">
    <citation type="submission" date="2019-05" db="EMBL/GenBank/DDBJ databases">
        <title>Sporisorium graminicola CBS 10092 draft sequencing and annotation.</title>
        <authorList>
            <person name="Solano-Gonzalez S."/>
            <person name="Caddick M.X."/>
            <person name="Darby A."/>
        </authorList>
    </citation>
    <scope>NUCLEOTIDE SEQUENCE [LARGE SCALE GENOMIC DNA]</scope>
    <source>
        <strain evidence="13 14">CBS 10092</strain>
    </source>
</reference>
<comment type="subcellular location">
    <subcellularLocation>
        <location evidence="1">Cytoplasm</location>
    </subcellularLocation>
</comment>
<evidence type="ECO:0000313" key="13">
    <source>
        <dbReference type="EMBL" id="TKY90278.1"/>
    </source>
</evidence>
<dbReference type="GO" id="GO:0005737">
    <property type="term" value="C:cytoplasm"/>
    <property type="evidence" value="ECO:0007669"/>
    <property type="project" value="UniProtKB-SubCell"/>
</dbReference>
<sequence>MTGSVTIKNVAVVGTGVIGASWASLFLAKGLKVAATDPAPGAEGRLREFVKSAWPMLEKIGLEPSASIENLTFHSELEQAVRNADFVQENGPESKGFKEKLFKQLDAAAPKNAILASSSSGLPSSEFVSLCQNNPGRVLIGHPFNPPHVVPLVEIVPHKDTEEEYIEKALNFYKLLGKAPIVIRKEVKGFAANRLQAALNREVFSLVKEGVCSANDVNVAITQGPGLRWALLGPYVDLDLAGGQGGATHALEHLGPAMQSWIDDFKPIRLEGETLKFLGEAASSVTSKLDMKEAVRDRDELLVSIVQAKQGKKSFPI</sequence>
<evidence type="ECO:0000256" key="6">
    <source>
        <dbReference type="ARBA" id="ARBA00023002"/>
    </source>
</evidence>
<dbReference type="InterPro" id="IPR008927">
    <property type="entry name" value="6-PGluconate_DH-like_C_sf"/>
</dbReference>
<dbReference type="PIRSF" id="PIRSF000105">
    <property type="entry name" value="HCDH"/>
    <property type="match status" value="1"/>
</dbReference>
<evidence type="ECO:0000256" key="1">
    <source>
        <dbReference type="ARBA" id="ARBA00004496"/>
    </source>
</evidence>